<evidence type="ECO:0000313" key="2">
    <source>
        <dbReference type="Proteomes" id="UP001152795"/>
    </source>
</evidence>
<accession>A0A6S7FK24</accession>
<protein>
    <submittedName>
        <fullName evidence="1">Uncharacterized protein</fullName>
    </submittedName>
</protein>
<dbReference type="Proteomes" id="UP001152795">
    <property type="component" value="Unassembled WGS sequence"/>
</dbReference>
<dbReference type="OrthoDB" id="5982362at2759"/>
<proteinExistence type="predicted"/>
<name>A0A6S7FK24_PARCT</name>
<sequence length="121" mass="13926">MAMRTSECFLKEMDSNSCGTSRDIRGIVLLCDCNDDIQRHLARFRLSKSNLNECDLILARVGMFDISQQEKEQLLVCPYHRHKFGKFWQPSKVTCQYPLHKGKSKTLKGTDVVTLQMAKDV</sequence>
<evidence type="ECO:0000313" key="1">
    <source>
        <dbReference type="EMBL" id="CAB3977877.1"/>
    </source>
</evidence>
<comment type="caution">
    <text evidence="1">The sequence shown here is derived from an EMBL/GenBank/DDBJ whole genome shotgun (WGS) entry which is preliminary data.</text>
</comment>
<gene>
    <name evidence="1" type="ORF">PACLA_8A023958</name>
</gene>
<reference evidence="1" key="1">
    <citation type="submission" date="2020-04" db="EMBL/GenBank/DDBJ databases">
        <authorList>
            <person name="Alioto T."/>
            <person name="Alioto T."/>
            <person name="Gomez Garrido J."/>
        </authorList>
    </citation>
    <scope>NUCLEOTIDE SEQUENCE</scope>
    <source>
        <strain evidence="1">A484AB</strain>
    </source>
</reference>
<keyword evidence="2" id="KW-1185">Reference proteome</keyword>
<dbReference type="EMBL" id="CACRXK020000077">
    <property type="protein sequence ID" value="CAB3977877.1"/>
    <property type="molecule type" value="Genomic_DNA"/>
</dbReference>
<organism evidence="1 2">
    <name type="scientific">Paramuricea clavata</name>
    <name type="common">Red gorgonian</name>
    <name type="synonym">Violescent sea-whip</name>
    <dbReference type="NCBI Taxonomy" id="317549"/>
    <lineage>
        <taxon>Eukaryota</taxon>
        <taxon>Metazoa</taxon>
        <taxon>Cnidaria</taxon>
        <taxon>Anthozoa</taxon>
        <taxon>Octocorallia</taxon>
        <taxon>Malacalcyonacea</taxon>
        <taxon>Plexauridae</taxon>
        <taxon>Paramuricea</taxon>
    </lineage>
</organism>
<dbReference type="AlphaFoldDB" id="A0A6S7FK24"/>